<feature type="compositionally biased region" description="Low complexity" evidence="1">
    <location>
        <begin position="30"/>
        <end position="57"/>
    </location>
</feature>
<name>A0A8H1QS71_9ACTN</name>
<evidence type="ECO:0000256" key="1">
    <source>
        <dbReference type="SAM" id="MobiDB-lite"/>
    </source>
</evidence>
<dbReference type="AlphaFoldDB" id="A0A8H1QS71"/>
<gene>
    <name evidence="2" type="ORF">D8771_15775</name>
</gene>
<dbReference type="EMBL" id="RCIY01000055">
    <property type="protein sequence ID" value="TGG83470.1"/>
    <property type="molecule type" value="Genomic_DNA"/>
</dbReference>
<comment type="caution">
    <text evidence="2">The sequence shown here is derived from an EMBL/GenBank/DDBJ whole genome shotgun (WGS) entry which is preliminary data.</text>
</comment>
<evidence type="ECO:0000313" key="3">
    <source>
        <dbReference type="Proteomes" id="UP000298111"/>
    </source>
</evidence>
<proteinExistence type="predicted"/>
<dbReference type="Proteomes" id="UP000298111">
    <property type="component" value="Unassembled WGS sequence"/>
</dbReference>
<feature type="region of interest" description="Disordered" evidence="1">
    <location>
        <begin position="142"/>
        <end position="171"/>
    </location>
</feature>
<feature type="region of interest" description="Disordered" evidence="1">
    <location>
        <begin position="1"/>
        <end position="89"/>
    </location>
</feature>
<organism evidence="2 3">
    <name type="scientific">Streptomyces albus</name>
    <dbReference type="NCBI Taxonomy" id="1888"/>
    <lineage>
        <taxon>Bacteria</taxon>
        <taxon>Bacillati</taxon>
        <taxon>Actinomycetota</taxon>
        <taxon>Actinomycetes</taxon>
        <taxon>Kitasatosporales</taxon>
        <taxon>Streptomycetaceae</taxon>
        <taxon>Streptomyces</taxon>
    </lineage>
</organism>
<sequence>MALRPPTPSPFSARALYVRPRPARPPVPRPCRFAVRAAPCPSGAVPSSAVPSGASPSGPSPSGPSPIGSSPIGSSPIGSSPSGRNASGPVAVAACVSPAAHVASVAAHVVPSGAVTVALRGPGGAASAGGAGRVAVGCGGSRFRGGGRVRQDGVRMPDVVGPQHTPRRAAA</sequence>
<accession>A0A8H1QS71</accession>
<evidence type="ECO:0000313" key="2">
    <source>
        <dbReference type="EMBL" id="TGG83470.1"/>
    </source>
</evidence>
<feature type="compositionally biased region" description="Low complexity" evidence="1">
    <location>
        <begin position="65"/>
        <end position="89"/>
    </location>
</feature>
<protein>
    <submittedName>
        <fullName evidence="2">Uncharacterized protein</fullName>
    </submittedName>
</protein>
<reference evidence="2 3" key="1">
    <citation type="submission" date="2018-10" db="EMBL/GenBank/DDBJ databases">
        <title>Isolation of pseudouridimycin from Streptomyces albus DSM 40763.</title>
        <authorList>
            <person name="Rosenqvist P."/>
            <person name="Metsae-Ketelae M."/>
            <person name="Virta P."/>
        </authorList>
    </citation>
    <scope>NUCLEOTIDE SEQUENCE [LARGE SCALE GENOMIC DNA]</scope>
    <source>
        <strain evidence="2 3">DSM 40763</strain>
    </source>
</reference>